<dbReference type="GO" id="GO:0005737">
    <property type="term" value="C:cytoplasm"/>
    <property type="evidence" value="ECO:0007669"/>
    <property type="project" value="InterPro"/>
</dbReference>
<keyword evidence="4" id="KW-0028">Amino-acid biosynthesis</keyword>
<evidence type="ECO:0000256" key="5">
    <source>
        <dbReference type="ARBA" id="ARBA00022679"/>
    </source>
</evidence>
<comment type="pathway">
    <text evidence="1">Amino-acid biosynthesis; L-cysteine biosynthesis; L-cysteine from L-serine: step 1/2.</text>
</comment>
<dbReference type="STRING" id="3076.A0A2P6TJN8"/>
<dbReference type="EMBL" id="LHPG02000013">
    <property type="protein sequence ID" value="PRW44297.1"/>
    <property type="molecule type" value="Genomic_DNA"/>
</dbReference>
<feature type="region of interest" description="Disordered" evidence="7">
    <location>
        <begin position="1"/>
        <end position="79"/>
    </location>
</feature>
<keyword evidence="10" id="KW-1185">Reference proteome</keyword>
<sequence>MALQPGAAVRAGARGSAVGRRGAAAAAAAGGRRQLPRSAPVTSAIAAGHDLSSAAASRQPAGSSNGNGSSPARRAAPERVQRSAVRLALQVNEEMWHQRLGGELLAAAPRVEAADALAHCKWEAADGTLTQQQLWERIRDEAREVAAEEPVLASFAHMTVIMHSSLQRSLAFILANKLQSSTLLGTQLTRLFVEAYEDDPSLVEAAVADLQAVLERDPACDTYVKPLLFFKGFQAIQAHRVGHWMWMRGRKALAVALQSRMSEVFGVDIHPAARIGWGVMMDHATGIVIGETAIVGDNVSMLHHVTLGGSGTGKGVRHPVVGNGVLLGAGVSVLGPVVIGHCSKIGAGSVVATDLPPHVVAVGVPAKVIKRLDEFDEPVKQMDQVSGFILDFMI</sequence>
<dbReference type="Gene3D" id="1.10.3130.10">
    <property type="entry name" value="serine acetyltransferase, domain 1"/>
    <property type="match status" value="1"/>
</dbReference>
<dbReference type="Pfam" id="PF06426">
    <property type="entry name" value="SATase_N"/>
    <property type="match status" value="1"/>
</dbReference>
<evidence type="ECO:0000256" key="4">
    <source>
        <dbReference type="ARBA" id="ARBA00022605"/>
    </source>
</evidence>
<feature type="domain" description="Serine acetyltransferase N-terminal" evidence="8">
    <location>
        <begin position="134"/>
        <end position="238"/>
    </location>
</feature>
<evidence type="ECO:0000256" key="6">
    <source>
        <dbReference type="ARBA" id="ARBA00023315"/>
    </source>
</evidence>
<dbReference type="EC" id="2.3.1.30" evidence="3"/>
<dbReference type="InterPro" id="IPR018357">
    <property type="entry name" value="Hexapep_transf_CS"/>
</dbReference>
<dbReference type="InterPro" id="IPR045304">
    <property type="entry name" value="LbH_SAT"/>
</dbReference>
<dbReference type="InterPro" id="IPR053376">
    <property type="entry name" value="Serine_acetyltransferase"/>
</dbReference>
<proteinExistence type="inferred from homology"/>
<keyword evidence="6" id="KW-0012">Acyltransferase</keyword>
<dbReference type="AlphaFoldDB" id="A0A2P6TJN8"/>
<dbReference type="Proteomes" id="UP000239899">
    <property type="component" value="Unassembled WGS sequence"/>
</dbReference>
<dbReference type="Pfam" id="PF00132">
    <property type="entry name" value="Hexapep"/>
    <property type="match status" value="1"/>
</dbReference>
<dbReference type="OrthoDB" id="25818at2759"/>
<dbReference type="GO" id="GO:0006535">
    <property type="term" value="P:cysteine biosynthetic process from serine"/>
    <property type="evidence" value="ECO:0007669"/>
    <property type="project" value="InterPro"/>
</dbReference>
<accession>A0A2P6TJN8</accession>
<comment type="caution">
    <text evidence="9">The sequence shown here is derived from an EMBL/GenBank/DDBJ whole genome shotgun (WGS) entry which is preliminary data.</text>
</comment>
<dbReference type="SUPFAM" id="SSF51161">
    <property type="entry name" value="Trimeric LpxA-like enzymes"/>
    <property type="match status" value="1"/>
</dbReference>
<dbReference type="SMART" id="SM00971">
    <property type="entry name" value="SATase_N"/>
    <property type="match status" value="1"/>
</dbReference>
<dbReference type="CDD" id="cd03354">
    <property type="entry name" value="LbH_SAT"/>
    <property type="match status" value="1"/>
</dbReference>
<dbReference type="InterPro" id="IPR011004">
    <property type="entry name" value="Trimer_LpxA-like_sf"/>
</dbReference>
<evidence type="ECO:0000313" key="9">
    <source>
        <dbReference type="EMBL" id="PRW44297.1"/>
    </source>
</evidence>
<dbReference type="GO" id="GO:0009001">
    <property type="term" value="F:serine O-acetyltransferase activity"/>
    <property type="evidence" value="ECO:0007669"/>
    <property type="project" value="UniProtKB-EC"/>
</dbReference>
<dbReference type="PROSITE" id="PS00101">
    <property type="entry name" value="HEXAPEP_TRANSFERASES"/>
    <property type="match status" value="1"/>
</dbReference>
<gene>
    <name evidence="9" type="ORF">C2E21_6827</name>
</gene>
<organism evidence="9 10">
    <name type="scientific">Chlorella sorokiniana</name>
    <name type="common">Freshwater green alga</name>
    <dbReference type="NCBI Taxonomy" id="3076"/>
    <lineage>
        <taxon>Eukaryota</taxon>
        <taxon>Viridiplantae</taxon>
        <taxon>Chlorophyta</taxon>
        <taxon>core chlorophytes</taxon>
        <taxon>Trebouxiophyceae</taxon>
        <taxon>Chlorellales</taxon>
        <taxon>Chlorellaceae</taxon>
        <taxon>Chlorella clade</taxon>
        <taxon>Chlorella</taxon>
    </lineage>
</organism>
<keyword evidence="5" id="KW-0808">Transferase</keyword>
<evidence type="ECO:0000256" key="1">
    <source>
        <dbReference type="ARBA" id="ARBA00004876"/>
    </source>
</evidence>
<dbReference type="InterPro" id="IPR010493">
    <property type="entry name" value="Ser_AcTrfase_N"/>
</dbReference>
<evidence type="ECO:0000256" key="2">
    <source>
        <dbReference type="ARBA" id="ARBA00007274"/>
    </source>
</evidence>
<feature type="compositionally biased region" description="Low complexity" evidence="7">
    <location>
        <begin position="1"/>
        <end position="33"/>
    </location>
</feature>
<dbReference type="FunFam" id="2.160.10.10:FF:000002">
    <property type="entry name" value="Serine acetyltransferase"/>
    <property type="match status" value="1"/>
</dbReference>
<comment type="similarity">
    <text evidence="2">Belongs to the transferase hexapeptide repeat family.</text>
</comment>
<protein>
    <recommendedName>
        <fullName evidence="3">serine O-acetyltransferase</fullName>
        <ecNumber evidence="3">2.3.1.30</ecNumber>
    </recommendedName>
</protein>
<dbReference type="NCBIfam" id="NF041874">
    <property type="entry name" value="EPS_EpsC"/>
    <property type="match status" value="1"/>
</dbReference>
<evidence type="ECO:0000256" key="7">
    <source>
        <dbReference type="SAM" id="MobiDB-lite"/>
    </source>
</evidence>
<name>A0A2P6TJN8_CHLSO</name>
<evidence type="ECO:0000259" key="8">
    <source>
        <dbReference type="SMART" id="SM00971"/>
    </source>
</evidence>
<evidence type="ECO:0000313" key="10">
    <source>
        <dbReference type="Proteomes" id="UP000239899"/>
    </source>
</evidence>
<evidence type="ECO:0000256" key="3">
    <source>
        <dbReference type="ARBA" id="ARBA00013266"/>
    </source>
</evidence>
<dbReference type="InterPro" id="IPR042122">
    <property type="entry name" value="Ser_AcTrfase_N_sf"/>
</dbReference>
<dbReference type="InterPro" id="IPR001451">
    <property type="entry name" value="Hexapep"/>
</dbReference>
<dbReference type="Gene3D" id="2.160.10.10">
    <property type="entry name" value="Hexapeptide repeat proteins"/>
    <property type="match status" value="1"/>
</dbReference>
<dbReference type="PANTHER" id="PTHR42811">
    <property type="entry name" value="SERINE ACETYLTRANSFERASE"/>
    <property type="match status" value="1"/>
</dbReference>
<dbReference type="UniPathway" id="UPA00136">
    <property type="reaction ID" value="UER00199"/>
</dbReference>
<reference evidence="9 10" key="1">
    <citation type="journal article" date="2018" name="Plant J.">
        <title>Genome sequences of Chlorella sorokiniana UTEX 1602 and Micractinium conductrix SAG 241.80: implications to maltose excretion by a green alga.</title>
        <authorList>
            <person name="Arriola M.B."/>
            <person name="Velmurugan N."/>
            <person name="Zhang Y."/>
            <person name="Plunkett M.H."/>
            <person name="Hondzo H."/>
            <person name="Barney B.M."/>
        </authorList>
    </citation>
    <scope>NUCLEOTIDE SEQUENCE [LARGE SCALE GENOMIC DNA]</scope>
    <source>
        <strain evidence="10">UTEX 1602</strain>
    </source>
</reference>